<proteinExistence type="predicted"/>
<dbReference type="InterPro" id="IPR037401">
    <property type="entry name" value="SnoaL-like"/>
</dbReference>
<dbReference type="EMBL" id="RFFH01000011">
    <property type="protein sequence ID" value="RMI30133.1"/>
    <property type="molecule type" value="Genomic_DNA"/>
</dbReference>
<name>A0A3M2L0V4_9NOCA</name>
<dbReference type="SUPFAM" id="SSF54427">
    <property type="entry name" value="NTF2-like"/>
    <property type="match status" value="1"/>
</dbReference>
<sequence length="148" mass="15975">MIVQALTRGEAVEIVERLAAAKSRQDVVATMAVYHPDAVLESPSLGSRYVGAQVEGAITQWFAFAPDYEVRLDGHGLDGETLCCWGEIAFTPAFTFGGAAPNGNRVSVPVFILFRFHDGRVSWESFHFDVAGVARQCGVDVTALVRAS</sequence>
<gene>
    <name evidence="2" type="ORF">EBN03_23205</name>
</gene>
<dbReference type="OrthoDB" id="3687006at2"/>
<feature type="domain" description="SnoaL-like" evidence="1">
    <location>
        <begin position="15"/>
        <end position="121"/>
    </location>
</feature>
<dbReference type="Pfam" id="PF12680">
    <property type="entry name" value="SnoaL_2"/>
    <property type="match status" value="1"/>
</dbReference>
<dbReference type="Gene3D" id="3.10.450.50">
    <property type="match status" value="1"/>
</dbReference>
<dbReference type="Proteomes" id="UP000279275">
    <property type="component" value="Unassembled WGS sequence"/>
</dbReference>
<evidence type="ECO:0000259" key="1">
    <source>
        <dbReference type="Pfam" id="PF12680"/>
    </source>
</evidence>
<evidence type="ECO:0000313" key="2">
    <source>
        <dbReference type="EMBL" id="RMI30133.1"/>
    </source>
</evidence>
<accession>A0A3M2L0V4</accession>
<organism evidence="2 3">
    <name type="scientific">Nocardia stercoris</name>
    <dbReference type="NCBI Taxonomy" id="2483361"/>
    <lineage>
        <taxon>Bacteria</taxon>
        <taxon>Bacillati</taxon>
        <taxon>Actinomycetota</taxon>
        <taxon>Actinomycetes</taxon>
        <taxon>Mycobacteriales</taxon>
        <taxon>Nocardiaceae</taxon>
        <taxon>Nocardia</taxon>
    </lineage>
</organism>
<reference evidence="2 3" key="1">
    <citation type="submission" date="2018-10" db="EMBL/GenBank/DDBJ databases">
        <title>Isolation from cow dung.</title>
        <authorList>
            <person name="Ling L."/>
        </authorList>
    </citation>
    <scope>NUCLEOTIDE SEQUENCE [LARGE SCALE GENOMIC DNA]</scope>
    <source>
        <strain evidence="2 3">NEAU-LL90</strain>
    </source>
</reference>
<evidence type="ECO:0000313" key="3">
    <source>
        <dbReference type="Proteomes" id="UP000279275"/>
    </source>
</evidence>
<protein>
    <submittedName>
        <fullName evidence="2">Nuclear transport factor 2 family protein</fullName>
    </submittedName>
</protein>
<keyword evidence="3" id="KW-1185">Reference proteome</keyword>
<dbReference type="InterPro" id="IPR032710">
    <property type="entry name" value="NTF2-like_dom_sf"/>
</dbReference>
<comment type="caution">
    <text evidence="2">The sequence shown here is derived from an EMBL/GenBank/DDBJ whole genome shotgun (WGS) entry which is preliminary data.</text>
</comment>
<dbReference type="AlphaFoldDB" id="A0A3M2L0V4"/>